<evidence type="ECO:0000313" key="13">
    <source>
        <dbReference type="Proteomes" id="UP000734854"/>
    </source>
</evidence>
<dbReference type="GO" id="GO:0012505">
    <property type="term" value="C:endomembrane system"/>
    <property type="evidence" value="ECO:0007669"/>
    <property type="project" value="TreeGrafter"/>
</dbReference>
<feature type="domain" description="T-SNARE coiled-coil homology" evidence="11">
    <location>
        <begin position="395"/>
        <end position="457"/>
    </location>
</feature>
<dbReference type="Gene3D" id="1.20.5.110">
    <property type="match status" value="1"/>
</dbReference>
<dbReference type="GO" id="GO:0005886">
    <property type="term" value="C:plasma membrane"/>
    <property type="evidence" value="ECO:0007669"/>
    <property type="project" value="UniProtKB-SubCell"/>
</dbReference>
<feature type="region of interest" description="Disordered" evidence="9">
    <location>
        <begin position="267"/>
        <end position="288"/>
    </location>
</feature>
<accession>A0A8J5IAW7</accession>
<dbReference type="GO" id="GO:0048278">
    <property type="term" value="P:vesicle docking"/>
    <property type="evidence" value="ECO:0007669"/>
    <property type="project" value="TreeGrafter"/>
</dbReference>
<dbReference type="PANTHER" id="PTHR19957:SF307">
    <property type="entry name" value="PROTEIN SSO1-RELATED"/>
    <property type="match status" value="1"/>
</dbReference>
<keyword evidence="13" id="KW-1185">Reference proteome</keyword>
<organism evidence="12 13">
    <name type="scientific">Zingiber officinale</name>
    <name type="common">Ginger</name>
    <name type="synonym">Amomum zingiber</name>
    <dbReference type="NCBI Taxonomy" id="94328"/>
    <lineage>
        <taxon>Eukaryota</taxon>
        <taxon>Viridiplantae</taxon>
        <taxon>Streptophyta</taxon>
        <taxon>Embryophyta</taxon>
        <taxon>Tracheophyta</taxon>
        <taxon>Spermatophyta</taxon>
        <taxon>Magnoliopsida</taxon>
        <taxon>Liliopsida</taxon>
        <taxon>Zingiberales</taxon>
        <taxon>Zingiberaceae</taxon>
        <taxon>Zingiber</taxon>
    </lineage>
</organism>
<gene>
    <name evidence="12" type="ORF">ZIOFF_004190</name>
</gene>
<dbReference type="Pfam" id="PF05739">
    <property type="entry name" value="SNARE"/>
    <property type="match status" value="1"/>
</dbReference>
<sequence>MEVLISSVRDRNVTVFNQVLAKLTSARSINLSNTRQKGKGVGHPDRDHHRCHLHQTCLPFDSSHRLLPRGLISSSGSRLGYSSLRSSTARMNNLLSVILLNVTIRGGFWGGGGGCRSRNPVDIGWCYTEYGRFRMFFFWLRRGFSIGFAARKYEEDLLDGELIGDSFELPRGEPSRDADIELGQQPPVSVAEQGLEVFFKQVQVIEKQVDKLSTLSKNLQSANERSKTFTKASDMKAIKQQMQKDIDEAGKTARLAKSKFEELDRDNLANRQKPGCGKGSSIDRSRTATTEALKRKLKDRMSEFQAKKNKRCQHSTSMLSTGVAWHCGSFGFFPQTLRERIQQEYREVVERRVITVTGNRPNEETIDQLIETGNSEQIFQNAIQEQGRGQVMDTLAEIQERHNTVKDLERKLLELQQIFIDMAVLVDAQGEMLDNIETQVSSAVDHVQSGTVALQKAKTLQKNSRKWMCFAILILLLVVVIIVVTVIKPWSK</sequence>
<dbReference type="CDD" id="cd15848">
    <property type="entry name" value="SNARE_syntaxin1-like"/>
    <property type="match status" value="1"/>
</dbReference>
<keyword evidence="4 10" id="KW-0812">Transmembrane</keyword>
<evidence type="ECO:0000256" key="7">
    <source>
        <dbReference type="ARBA" id="ARBA00023136"/>
    </source>
</evidence>
<dbReference type="PROSITE" id="PS50192">
    <property type="entry name" value="T_SNARE"/>
    <property type="match status" value="1"/>
</dbReference>
<dbReference type="InterPro" id="IPR010989">
    <property type="entry name" value="SNARE"/>
</dbReference>
<dbReference type="EMBL" id="JACMSC010000001">
    <property type="protein sequence ID" value="KAG6539038.1"/>
    <property type="molecule type" value="Genomic_DNA"/>
</dbReference>
<feature type="transmembrane region" description="Helical" evidence="10">
    <location>
        <begin position="467"/>
        <end position="487"/>
    </location>
</feature>
<dbReference type="GO" id="GO:0006906">
    <property type="term" value="P:vesicle fusion"/>
    <property type="evidence" value="ECO:0007669"/>
    <property type="project" value="TreeGrafter"/>
</dbReference>
<dbReference type="SUPFAM" id="SSF47661">
    <property type="entry name" value="t-snare proteins"/>
    <property type="match status" value="2"/>
</dbReference>
<dbReference type="PROSITE" id="PS00914">
    <property type="entry name" value="SYNTAXIN"/>
    <property type="match status" value="1"/>
</dbReference>
<dbReference type="GO" id="GO:0000149">
    <property type="term" value="F:SNARE binding"/>
    <property type="evidence" value="ECO:0007669"/>
    <property type="project" value="TreeGrafter"/>
</dbReference>
<reference evidence="12 13" key="1">
    <citation type="submission" date="2020-08" db="EMBL/GenBank/DDBJ databases">
        <title>Plant Genome Project.</title>
        <authorList>
            <person name="Zhang R.-G."/>
        </authorList>
    </citation>
    <scope>NUCLEOTIDE SEQUENCE [LARGE SCALE GENOMIC DNA]</scope>
    <source>
        <tissue evidence="12">Rhizome</tissue>
    </source>
</reference>
<keyword evidence="3" id="KW-0813">Transport</keyword>
<dbReference type="InterPro" id="IPR006011">
    <property type="entry name" value="Syntaxin_N"/>
</dbReference>
<dbReference type="FunFam" id="1.20.5.110:FF:000008">
    <property type="entry name" value="Syntaxin 132"/>
    <property type="match status" value="1"/>
</dbReference>
<proteinExistence type="inferred from homology"/>
<dbReference type="Gene3D" id="1.20.58.70">
    <property type="match status" value="1"/>
</dbReference>
<evidence type="ECO:0000313" key="12">
    <source>
        <dbReference type="EMBL" id="KAG6539038.1"/>
    </source>
</evidence>
<dbReference type="GO" id="GO:0005484">
    <property type="term" value="F:SNAP receptor activity"/>
    <property type="evidence" value="ECO:0007669"/>
    <property type="project" value="InterPro"/>
</dbReference>
<evidence type="ECO:0000256" key="4">
    <source>
        <dbReference type="ARBA" id="ARBA00022692"/>
    </source>
</evidence>
<evidence type="ECO:0000256" key="6">
    <source>
        <dbReference type="ARBA" id="ARBA00022989"/>
    </source>
</evidence>
<keyword evidence="5" id="KW-0653">Protein transport</keyword>
<dbReference type="SMART" id="SM00503">
    <property type="entry name" value="SynN"/>
    <property type="match status" value="1"/>
</dbReference>
<protein>
    <recommendedName>
        <fullName evidence="11">t-SNARE coiled-coil homology domain-containing protein</fullName>
    </recommendedName>
</protein>
<dbReference type="CDD" id="cd00179">
    <property type="entry name" value="SynN"/>
    <property type="match status" value="1"/>
</dbReference>
<dbReference type="GO" id="GO:0031201">
    <property type="term" value="C:SNARE complex"/>
    <property type="evidence" value="ECO:0007669"/>
    <property type="project" value="TreeGrafter"/>
</dbReference>
<dbReference type="AlphaFoldDB" id="A0A8J5IAW7"/>
<evidence type="ECO:0000256" key="3">
    <source>
        <dbReference type="ARBA" id="ARBA00022448"/>
    </source>
</evidence>
<dbReference type="GO" id="GO:0006887">
    <property type="term" value="P:exocytosis"/>
    <property type="evidence" value="ECO:0007669"/>
    <property type="project" value="TreeGrafter"/>
</dbReference>
<comment type="caution">
    <text evidence="12">The sequence shown here is derived from an EMBL/GenBank/DDBJ whole genome shotgun (WGS) entry which is preliminary data.</text>
</comment>
<evidence type="ECO:0000256" key="1">
    <source>
        <dbReference type="ARBA" id="ARBA00004521"/>
    </source>
</evidence>
<evidence type="ECO:0000256" key="2">
    <source>
        <dbReference type="ARBA" id="ARBA00009063"/>
    </source>
</evidence>
<evidence type="ECO:0000256" key="9">
    <source>
        <dbReference type="SAM" id="MobiDB-lite"/>
    </source>
</evidence>
<keyword evidence="7 10" id="KW-0472">Membrane</keyword>
<dbReference type="PANTHER" id="PTHR19957">
    <property type="entry name" value="SYNTAXIN"/>
    <property type="match status" value="1"/>
</dbReference>
<comment type="subcellular location">
    <subcellularLocation>
        <location evidence="1">Cell membrane</location>
        <topology evidence="1">Single-pass type IV membrane protein</topology>
    </subcellularLocation>
</comment>
<evidence type="ECO:0000259" key="11">
    <source>
        <dbReference type="PROSITE" id="PS50192"/>
    </source>
</evidence>
<evidence type="ECO:0000256" key="5">
    <source>
        <dbReference type="ARBA" id="ARBA00022927"/>
    </source>
</evidence>
<evidence type="ECO:0000256" key="10">
    <source>
        <dbReference type="SAM" id="Phobius"/>
    </source>
</evidence>
<dbReference type="Proteomes" id="UP000734854">
    <property type="component" value="Unassembled WGS sequence"/>
</dbReference>
<name>A0A8J5IAW7_ZINOF</name>
<keyword evidence="6 10" id="KW-1133">Transmembrane helix</keyword>
<dbReference type="SMART" id="SM00397">
    <property type="entry name" value="t_SNARE"/>
    <property type="match status" value="1"/>
</dbReference>
<dbReference type="InterPro" id="IPR006012">
    <property type="entry name" value="Syntaxin/epimorphin_CS"/>
</dbReference>
<comment type="similarity">
    <text evidence="2 8">Belongs to the syntaxin family.</text>
</comment>
<dbReference type="GO" id="GO:0006886">
    <property type="term" value="P:intracellular protein transport"/>
    <property type="evidence" value="ECO:0007669"/>
    <property type="project" value="InterPro"/>
</dbReference>
<dbReference type="InterPro" id="IPR045242">
    <property type="entry name" value="Syntaxin"/>
</dbReference>
<dbReference type="Pfam" id="PF00804">
    <property type="entry name" value="Syntaxin"/>
    <property type="match status" value="2"/>
</dbReference>
<dbReference type="InterPro" id="IPR000727">
    <property type="entry name" value="T_SNARE_dom"/>
</dbReference>
<evidence type="ECO:0000256" key="8">
    <source>
        <dbReference type="RuleBase" id="RU003858"/>
    </source>
</evidence>